<dbReference type="OrthoDB" id="6174642at2"/>
<comment type="caution">
    <text evidence="2">The sequence shown here is derived from an EMBL/GenBank/DDBJ whole genome shotgun (WGS) entry which is preliminary data.</text>
</comment>
<dbReference type="Pfam" id="PF13884">
    <property type="entry name" value="Peptidase_S74"/>
    <property type="match status" value="1"/>
</dbReference>
<accession>A0A921TF74</accession>
<dbReference type="RefSeq" id="WP_162123040.1">
    <property type="nucleotide sequence ID" value="NZ_PDWK01000001.1"/>
</dbReference>
<dbReference type="AlphaFoldDB" id="A0A921TF74"/>
<name>A0A921TF74_9GAMM</name>
<evidence type="ECO:0000259" key="1">
    <source>
        <dbReference type="PROSITE" id="PS51688"/>
    </source>
</evidence>
<dbReference type="InterPro" id="IPR030392">
    <property type="entry name" value="S74_ICA"/>
</dbReference>
<organism evidence="2 3">
    <name type="scientific">Pseudoxanthomonas taiwanensis</name>
    <dbReference type="NCBI Taxonomy" id="176598"/>
    <lineage>
        <taxon>Bacteria</taxon>
        <taxon>Pseudomonadati</taxon>
        <taxon>Pseudomonadota</taxon>
        <taxon>Gammaproteobacteria</taxon>
        <taxon>Lysobacterales</taxon>
        <taxon>Lysobacteraceae</taxon>
        <taxon>Pseudoxanthomonas</taxon>
    </lineage>
</organism>
<protein>
    <recommendedName>
        <fullName evidence="1">Peptidase S74 domain-containing protein</fullName>
    </recommendedName>
</protein>
<gene>
    <name evidence="2" type="ORF">CR938_00080</name>
</gene>
<evidence type="ECO:0000313" key="3">
    <source>
        <dbReference type="Proteomes" id="UP000717981"/>
    </source>
</evidence>
<evidence type="ECO:0000313" key="2">
    <source>
        <dbReference type="EMBL" id="KAF1690914.1"/>
    </source>
</evidence>
<reference evidence="2" key="1">
    <citation type="submission" date="2017-10" db="EMBL/GenBank/DDBJ databases">
        <title>Whole genome sequencing of members of genus Pseudoxanthomonas.</title>
        <authorList>
            <person name="Kumar S."/>
            <person name="Bansal K."/>
            <person name="Kaur A."/>
            <person name="Patil P."/>
            <person name="Sharma S."/>
            <person name="Patil P.B."/>
        </authorList>
    </citation>
    <scope>NUCLEOTIDE SEQUENCE</scope>
    <source>
        <strain evidence="2">DSM 22914</strain>
    </source>
</reference>
<feature type="domain" description="Peptidase S74" evidence="1">
    <location>
        <begin position="420"/>
        <end position="511"/>
    </location>
</feature>
<proteinExistence type="predicted"/>
<sequence length="513" mass="53005">MTTLPIHITAQGRAALVNATHTGTAPVTIASVGVTETWFDPSTDPPALPGQLKTLSTIAGTVVAADVIHVTLRDDSADAYDLRGFGLYLDDGTLFAVHAQPDVILAKTASTMLLLSADIQLADIDAASITFGDASFANPPASETVSGVLRLATDAQAIAGTDRTRAVPPGALKAALDARLGPAAPSSFIKGLLSLATAAALRAALSIKSAALKDEGAGKGLDADTVDGRHAAEFAAAAHTHGWTDIIGTPTAFPPAAHTHGWTDITGTPTAFPPAAHTHAAADIISGTLNADRIPTLAISKVAGLQGALDGKANSDHTHSASDITSGTLSDARLPSTMHGKTFLDSCTIKGGLALGSQAIYLYEKSSDGSLGVRVGPEGGPHGWFSFNADGRFVVPNNGASFGGTVYASYVTASGFSVASSRKLKRDIRPLHVDADIVDRFQPVTFRYKAAPEREVAGLIREDVADIFPLACTEDGIDYGQLVPLLIATIQHDRAQLRDLAARVAALEHRSNA</sequence>
<dbReference type="EMBL" id="PDWK01000001">
    <property type="protein sequence ID" value="KAF1690914.1"/>
    <property type="molecule type" value="Genomic_DNA"/>
</dbReference>
<dbReference type="PROSITE" id="PS51688">
    <property type="entry name" value="ICA"/>
    <property type="match status" value="1"/>
</dbReference>
<dbReference type="Proteomes" id="UP000717981">
    <property type="component" value="Unassembled WGS sequence"/>
</dbReference>
<keyword evidence="3" id="KW-1185">Reference proteome</keyword>